<feature type="chain" id="PRO_5035242218" evidence="1">
    <location>
        <begin position="41"/>
        <end position="265"/>
    </location>
</feature>
<dbReference type="InterPro" id="IPR001853">
    <property type="entry name" value="DSBA-like_thioredoxin_dom"/>
</dbReference>
<dbReference type="SUPFAM" id="SSF52833">
    <property type="entry name" value="Thioredoxin-like"/>
    <property type="match status" value="1"/>
</dbReference>
<evidence type="ECO:0000259" key="2">
    <source>
        <dbReference type="PROSITE" id="PS51352"/>
    </source>
</evidence>
<dbReference type="InterPro" id="IPR013766">
    <property type="entry name" value="Thioredoxin_domain"/>
</dbReference>
<dbReference type="PROSITE" id="PS51352">
    <property type="entry name" value="THIOREDOXIN_2"/>
    <property type="match status" value="1"/>
</dbReference>
<feature type="domain" description="Thioredoxin" evidence="2">
    <location>
        <begin position="82"/>
        <end position="265"/>
    </location>
</feature>
<dbReference type="EMBL" id="DTQM01000120">
    <property type="protein sequence ID" value="HGC42855.1"/>
    <property type="molecule type" value="Genomic_DNA"/>
</dbReference>
<dbReference type="InterPro" id="IPR036249">
    <property type="entry name" value="Thioredoxin-like_sf"/>
</dbReference>
<dbReference type="AlphaFoldDB" id="A0A8J4HBN5"/>
<protein>
    <submittedName>
        <fullName evidence="3">DsbA family protein</fullName>
    </submittedName>
</protein>
<accession>A0A8J4HBN5</accession>
<keyword evidence="1" id="KW-0732">Signal</keyword>
<organism evidence="3">
    <name type="scientific">Acidicaldus sp</name>
    <dbReference type="NCBI Taxonomy" id="1872105"/>
    <lineage>
        <taxon>Bacteria</taxon>
        <taxon>Pseudomonadati</taxon>
        <taxon>Pseudomonadota</taxon>
        <taxon>Alphaproteobacteria</taxon>
        <taxon>Acetobacterales</taxon>
        <taxon>Acetobacteraceae</taxon>
        <taxon>Acidicaldus</taxon>
    </lineage>
</organism>
<name>A0A8J4HBN5_9PROT</name>
<comment type="caution">
    <text evidence="3">The sequence shown here is derived from an EMBL/GenBank/DDBJ whole genome shotgun (WGS) entry which is preliminary data.</text>
</comment>
<reference evidence="3" key="1">
    <citation type="journal article" date="2020" name="mSystems">
        <title>Genome- and Community-Level Interaction Insights into Carbon Utilization and Element Cycling Functions of Hydrothermarchaeota in Hydrothermal Sediment.</title>
        <authorList>
            <person name="Zhou Z."/>
            <person name="Liu Y."/>
            <person name="Xu W."/>
            <person name="Pan J."/>
            <person name="Luo Z.H."/>
            <person name="Li M."/>
        </authorList>
    </citation>
    <scope>NUCLEOTIDE SEQUENCE</scope>
    <source>
        <strain evidence="3">SpSt-997</strain>
    </source>
</reference>
<dbReference type="GO" id="GO:0016491">
    <property type="term" value="F:oxidoreductase activity"/>
    <property type="evidence" value="ECO:0007669"/>
    <property type="project" value="InterPro"/>
</dbReference>
<dbReference type="Gene3D" id="3.40.30.10">
    <property type="entry name" value="Glutaredoxin"/>
    <property type="match status" value="1"/>
</dbReference>
<sequence>MLSSSRHSSKYRPGRRFRGISRRLLLSCGIALGLPATAGAQGSAAENGEQAAREEILRLLRQSPPDTAGLDAALARLGAAEAARAARARAAALAAAAPRLLHDPSDIPAGNPEGALTLVEFDDLDCPPCRALAPMLDRLLRQDRRIRLVHKDLPILGPASEFAARAVLAAARQGAYLELRARLMAARAPVSAALVAREAAALGLDPARLARDMADPAIARKLVANRALAAELGIDTVPSLVVGGEIVQGAVGIDDLRAALASAGG</sequence>
<proteinExistence type="predicted"/>
<evidence type="ECO:0000256" key="1">
    <source>
        <dbReference type="SAM" id="SignalP"/>
    </source>
</evidence>
<evidence type="ECO:0000313" key="3">
    <source>
        <dbReference type="EMBL" id="HGC42855.1"/>
    </source>
</evidence>
<dbReference type="Pfam" id="PF01323">
    <property type="entry name" value="DSBA"/>
    <property type="match status" value="1"/>
</dbReference>
<gene>
    <name evidence="3" type="ORF">ENY07_06505</name>
</gene>
<feature type="signal peptide" evidence="1">
    <location>
        <begin position="1"/>
        <end position="40"/>
    </location>
</feature>